<proteinExistence type="predicted"/>
<name>A0AAU9JID0_9CILI</name>
<gene>
    <name evidence="1" type="ORF">BSTOLATCC_MIC36026</name>
</gene>
<dbReference type="Proteomes" id="UP001162131">
    <property type="component" value="Unassembled WGS sequence"/>
</dbReference>
<dbReference type="GO" id="GO:0008168">
    <property type="term" value="F:methyltransferase activity"/>
    <property type="evidence" value="ECO:0007669"/>
    <property type="project" value="InterPro"/>
</dbReference>
<evidence type="ECO:0000313" key="2">
    <source>
        <dbReference type="Proteomes" id="UP001162131"/>
    </source>
</evidence>
<keyword evidence="2" id="KW-1185">Reference proteome</keyword>
<dbReference type="AlphaFoldDB" id="A0AAU9JID0"/>
<organism evidence="1 2">
    <name type="scientific">Blepharisma stoltei</name>
    <dbReference type="NCBI Taxonomy" id="1481888"/>
    <lineage>
        <taxon>Eukaryota</taxon>
        <taxon>Sar</taxon>
        <taxon>Alveolata</taxon>
        <taxon>Ciliophora</taxon>
        <taxon>Postciliodesmatophora</taxon>
        <taxon>Heterotrichea</taxon>
        <taxon>Heterotrichida</taxon>
        <taxon>Blepharismidae</taxon>
        <taxon>Blepharisma</taxon>
    </lineage>
</organism>
<dbReference type="EMBL" id="CAJZBQ010000036">
    <property type="protein sequence ID" value="CAG9324229.1"/>
    <property type="molecule type" value="Genomic_DNA"/>
</dbReference>
<protein>
    <submittedName>
        <fullName evidence="1">Uncharacterized protein</fullName>
    </submittedName>
</protein>
<dbReference type="InterPro" id="IPR005299">
    <property type="entry name" value="MeTrfase_7"/>
</dbReference>
<accession>A0AAU9JID0</accession>
<reference evidence="1" key="1">
    <citation type="submission" date="2021-09" db="EMBL/GenBank/DDBJ databases">
        <authorList>
            <consortium name="AG Swart"/>
            <person name="Singh M."/>
            <person name="Singh A."/>
            <person name="Seah K."/>
            <person name="Emmerich C."/>
        </authorList>
    </citation>
    <scope>NUCLEOTIDE SEQUENCE</scope>
    <source>
        <strain evidence="1">ATCC30299</strain>
    </source>
</reference>
<dbReference type="InterPro" id="IPR029063">
    <property type="entry name" value="SAM-dependent_MTases_sf"/>
</dbReference>
<comment type="caution">
    <text evidence="1">The sequence shown here is derived from an EMBL/GenBank/DDBJ whole genome shotgun (WGS) entry which is preliminary data.</text>
</comment>
<evidence type="ECO:0000313" key="1">
    <source>
        <dbReference type="EMBL" id="CAG9324229.1"/>
    </source>
</evidence>
<dbReference type="Pfam" id="PF03492">
    <property type="entry name" value="Methyltransf_7"/>
    <property type="match status" value="1"/>
</dbReference>
<dbReference type="Gene3D" id="3.40.50.150">
    <property type="entry name" value="Vaccinia Virus protein VP39"/>
    <property type="match status" value="1"/>
</dbReference>
<dbReference type="SUPFAM" id="SSF53335">
    <property type="entry name" value="S-adenosyl-L-methionine-dependent methyltransferases"/>
    <property type="match status" value="1"/>
</dbReference>
<sequence>MGIWSEQAHKDLVSILKLRYKELAPLGRLILQFADRTHESLISNIWQEASENMFSKGIINEEEKRDLTIPMYRRSAEEIQRALDEMHDYFRVLESKSVDMPRSPGRASRQYIEHIKKFAAVSMKTPLERAIKTGQAEVDRFLGLQKKKLKIL</sequence>